<evidence type="ECO:0000256" key="3">
    <source>
        <dbReference type="ARBA" id="ARBA00023125"/>
    </source>
</evidence>
<dbReference type="OrthoDB" id="9815017at2"/>
<dbReference type="SMART" id="SM00345">
    <property type="entry name" value="HTH_GNTR"/>
    <property type="match status" value="1"/>
</dbReference>
<dbReference type="InterPro" id="IPR036388">
    <property type="entry name" value="WH-like_DNA-bd_sf"/>
</dbReference>
<dbReference type="STRING" id="903984.BCR21_07460"/>
<dbReference type="AlphaFoldDB" id="A0A1E5GHQ2"/>
<dbReference type="Gene3D" id="3.40.1410.10">
    <property type="entry name" value="Chorismate lyase-like"/>
    <property type="match status" value="1"/>
</dbReference>
<proteinExistence type="predicted"/>
<comment type="caution">
    <text evidence="6">The sequence shown here is derived from an EMBL/GenBank/DDBJ whole genome shotgun (WGS) entry which is preliminary data.</text>
</comment>
<dbReference type="PANTHER" id="PTHR44846">
    <property type="entry name" value="MANNOSYL-D-GLYCERATE TRANSPORT/METABOLISM SYSTEM REPRESSOR MNGR-RELATED"/>
    <property type="match status" value="1"/>
</dbReference>
<dbReference type="GO" id="GO:0003677">
    <property type="term" value="F:DNA binding"/>
    <property type="evidence" value="ECO:0007669"/>
    <property type="project" value="UniProtKB-KW"/>
</dbReference>
<dbReference type="SUPFAM" id="SSF46785">
    <property type="entry name" value="Winged helix' DNA-binding domain"/>
    <property type="match status" value="1"/>
</dbReference>
<dbReference type="Pfam" id="PF07702">
    <property type="entry name" value="UTRA"/>
    <property type="match status" value="1"/>
</dbReference>
<dbReference type="EMBL" id="MIJZ01000012">
    <property type="protein sequence ID" value="OEG12209.1"/>
    <property type="molecule type" value="Genomic_DNA"/>
</dbReference>
<evidence type="ECO:0000313" key="7">
    <source>
        <dbReference type="Proteomes" id="UP000094068"/>
    </source>
</evidence>
<organism evidence="6 7">
    <name type="scientific">Enterococcus ureasiticus</name>
    <dbReference type="NCBI Taxonomy" id="903984"/>
    <lineage>
        <taxon>Bacteria</taxon>
        <taxon>Bacillati</taxon>
        <taxon>Bacillota</taxon>
        <taxon>Bacilli</taxon>
        <taxon>Lactobacillales</taxon>
        <taxon>Enterococcaceae</taxon>
        <taxon>Enterococcus</taxon>
    </lineage>
</organism>
<dbReference type="SUPFAM" id="SSF64288">
    <property type="entry name" value="Chorismate lyase-like"/>
    <property type="match status" value="1"/>
</dbReference>
<name>A0A1E5GHQ2_9ENTE</name>
<dbReference type="GO" id="GO:0045892">
    <property type="term" value="P:negative regulation of DNA-templated transcription"/>
    <property type="evidence" value="ECO:0007669"/>
    <property type="project" value="TreeGrafter"/>
</dbReference>
<evidence type="ECO:0000256" key="1">
    <source>
        <dbReference type="ARBA" id="ARBA00022491"/>
    </source>
</evidence>
<gene>
    <name evidence="6" type="ORF">BCR21_07460</name>
</gene>
<dbReference type="PROSITE" id="PS50949">
    <property type="entry name" value="HTH_GNTR"/>
    <property type="match status" value="1"/>
</dbReference>
<dbReference type="InterPro" id="IPR011663">
    <property type="entry name" value="UTRA"/>
</dbReference>
<dbReference type="FunFam" id="3.40.1410.10:FF:000008">
    <property type="entry name" value="Transcriptional regulator, GntR family"/>
    <property type="match status" value="1"/>
</dbReference>
<keyword evidence="4" id="KW-0804">Transcription</keyword>
<keyword evidence="2" id="KW-0805">Transcription regulation</keyword>
<dbReference type="InterPro" id="IPR000524">
    <property type="entry name" value="Tscrpt_reg_HTH_GntR"/>
</dbReference>
<sequence length="241" mass="27685">MSRYKEVADDIRAKIINGFYNSEKSMPEQIVLAKEYKTSRMTIQKALEILRIEGLVYSRRGSGTFVRKNARTLSELDSKADIYDGVTKHLGSKGKITSKIISFSIRFPNEIECEKLMIDPSKPVYDIIRLRYFKGEPLLLEYTIMPIEVITGITEKVLYHSIYSHIEDVLGFGIGVANRRIHADRPNENDKKYLECEDIDPILEVDQVVFLDSGVPFEYSQTRHRYDKGDIVVVNLNAKRG</sequence>
<dbReference type="RefSeq" id="WP_069646037.1">
    <property type="nucleotide sequence ID" value="NZ_MIJZ01000012.1"/>
</dbReference>
<dbReference type="InterPro" id="IPR050679">
    <property type="entry name" value="Bact_HTH_transcr_reg"/>
</dbReference>
<dbReference type="PRINTS" id="PR00035">
    <property type="entry name" value="HTHGNTR"/>
</dbReference>
<dbReference type="GO" id="GO:0003700">
    <property type="term" value="F:DNA-binding transcription factor activity"/>
    <property type="evidence" value="ECO:0007669"/>
    <property type="project" value="InterPro"/>
</dbReference>
<dbReference type="PANTHER" id="PTHR44846:SF5">
    <property type="entry name" value="HTH-TYPE TRANSCRIPTIONAL REGULATOR GMUR"/>
    <property type="match status" value="1"/>
</dbReference>
<keyword evidence="1" id="KW-0678">Repressor</keyword>
<protein>
    <submittedName>
        <fullName evidence="6">GntR family transcriptional regulator</fullName>
    </submittedName>
</protein>
<feature type="domain" description="HTH gntR-type" evidence="5">
    <location>
        <begin position="1"/>
        <end position="69"/>
    </location>
</feature>
<dbReference type="Pfam" id="PF00392">
    <property type="entry name" value="GntR"/>
    <property type="match status" value="1"/>
</dbReference>
<evidence type="ECO:0000256" key="4">
    <source>
        <dbReference type="ARBA" id="ARBA00023163"/>
    </source>
</evidence>
<keyword evidence="7" id="KW-1185">Reference proteome</keyword>
<evidence type="ECO:0000313" key="6">
    <source>
        <dbReference type="EMBL" id="OEG12209.1"/>
    </source>
</evidence>
<keyword evidence="3" id="KW-0238">DNA-binding</keyword>
<evidence type="ECO:0000256" key="2">
    <source>
        <dbReference type="ARBA" id="ARBA00023015"/>
    </source>
</evidence>
<evidence type="ECO:0000259" key="5">
    <source>
        <dbReference type="PROSITE" id="PS50949"/>
    </source>
</evidence>
<dbReference type="SMART" id="SM00866">
    <property type="entry name" value="UTRA"/>
    <property type="match status" value="1"/>
</dbReference>
<dbReference type="CDD" id="cd07377">
    <property type="entry name" value="WHTH_GntR"/>
    <property type="match status" value="1"/>
</dbReference>
<dbReference type="Proteomes" id="UP000094068">
    <property type="component" value="Unassembled WGS sequence"/>
</dbReference>
<dbReference type="Gene3D" id="1.10.10.10">
    <property type="entry name" value="Winged helix-like DNA-binding domain superfamily/Winged helix DNA-binding domain"/>
    <property type="match status" value="1"/>
</dbReference>
<dbReference type="InterPro" id="IPR036390">
    <property type="entry name" value="WH_DNA-bd_sf"/>
</dbReference>
<reference evidence="7" key="1">
    <citation type="submission" date="2016-09" db="EMBL/GenBank/DDBJ databases">
        <authorList>
            <person name="Gulvik C.A."/>
        </authorList>
    </citation>
    <scope>NUCLEOTIDE SEQUENCE [LARGE SCALE GENOMIC DNA]</scope>
    <source>
        <strain evidence="7">DSM 23328</strain>
    </source>
</reference>
<accession>A0A1E5GHQ2</accession>
<dbReference type="InterPro" id="IPR028978">
    <property type="entry name" value="Chorismate_lyase_/UTRA_dom_sf"/>
</dbReference>